<keyword evidence="4 6" id="KW-0067">ATP-binding</keyword>
<feature type="binding site" evidence="6">
    <location>
        <position position="110"/>
    </location>
    <ligand>
        <name>ATP</name>
        <dbReference type="ChEBI" id="CHEBI:30616"/>
    </ligand>
</feature>
<dbReference type="EMBL" id="VIFM01000391">
    <property type="protein sequence ID" value="TQF09106.1"/>
    <property type="molecule type" value="Genomic_DNA"/>
</dbReference>
<dbReference type="PROSITE" id="PS00108">
    <property type="entry name" value="PROTEIN_KINASE_ST"/>
    <property type="match status" value="1"/>
</dbReference>
<dbReference type="PROSITE" id="PS00107">
    <property type="entry name" value="PROTEIN_KINASE_ATP"/>
    <property type="match status" value="1"/>
</dbReference>
<dbReference type="InterPro" id="IPR000719">
    <property type="entry name" value="Prot_kinase_dom"/>
</dbReference>
<name>A0A540WJB1_9BACT</name>
<feature type="region of interest" description="Disordered" evidence="7">
    <location>
        <begin position="230"/>
        <end position="250"/>
    </location>
</feature>
<dbReference type="PROSITE" id="PS50011">
    <property type="entry name" value="PROTEIN_KINASE_DOM"/>
    <property type="match status" value="1"/>
</dbReference>
<dbReference type="AlphaFoldDB" id="A0A540WJB1"/>
<evidence type="ECO:0000313" key="9">
    <source>
        <dbReference type="EMBL" id="TQF09106.1"/>
    </source>
</evidence>
<dbReference type="GO" id="GO:0004674">
    <property type="term" value="F:protein serine/threonine kinase activity"/>
    <property type="evidence" value="ECO:0007669"/>
    <property type="project" value="TreeGrafter"/>
</dbReference>
<proteinExistence type="predicted"/>
<keyword evidence="2 6" id="KW-0547">Nucleotide-binding</keyword>
<keyword evidence="10" id="KW-1185">Reference proteome</keyword>
<keyword evidence="5" id="KW-0802">TPR repeat</keyword>
<evidence type="ECO:0000259" key="8">
    <source>
        <dbReference type="PROSITE" id="PS50011"/>
    </source>
</evidence>
<dbReference type="GO" id="GO:0005524">
    <property type="term" value="F:ATP binding"/>
    <property type="evidence" value="ECO:0007669"/>
    <property type="project" value="UniProtKB-UniRule"/>
</dbReference>
<dbReference type="CDD" id="cd14014">
    <property type="entry name" value="STKc_PknB_like"/>
    <property type="match status" value="1"/>
</dbReference>
<dbReference type="Pfam" id="PF00069">
    <property type="entry name" value="Pkinase"/>
    <property type="match status" value="1"/>
</dbReference>
<dbReference type="InterPro" id="IPR008271">
    <property type="entry name" value="Ser/Thr_kinase_AS"/>
</dbReference>
<dbReference type="SUPFAM" id="SSF48452">
    <property type="entry name" value="TPR-like"/>
    <property type="match status" value="2"/>
</dbReference>
<dbReference type="InterPro" id="IPR011990">
    <property type="entry name" value="TPR-like_helical_dom_sf"/>
</dbReference>
<dbReference type="Gene3D" id="3.30.200.20">
    <property type="entry name" value="Phosphorylase Kinase, domain 1"/>
    <property type="match status" value="1"/>
</dbReference>
<dbReference type="Proteomes" id="UP000315369">
    <property type="component" value="Unassembled WGS sequence"/>
</dbReference>
<dbReference type="Gene3D" id="1.10.510.10">
    <property type="entry name" value="Transferase(Phosphotransferase) domain 1"/>
    <property type="match status" value="1"/>
</dbReference>
<dbReference type="InterPro" id="IPR011009">
    <property type="entry name" value="Kinase-like_dom_sf"/>
</dbReference>
<organism evidence="9 10">
    <name type="scientific">Myxococcus llanfairpwllgwyngyllgogerychwyrndrobwllllantysiliogogogochensis</name>
    <dbReference type="NCBI Taxonomy" id="2590453"/>
    <lineage>
        <taxon>Bacteria</taxon>
        <taxon>Pseudomonadati</taxon>
        <taxon>Myxococcota</taxon>
        <taxon>Myxococcia</taxon>
        <taxon>Myxococcales</taxon>
        <taxon>Cystobacterineae</taxon>
        <taxon>Myxococcaceae</taxon>
        <taxon>Myxococcus</taxon>
    </lineage>
</organism>
<feature type="domain" description="Protein kinase" evidence="8">
    <location>
        <begin position="81"/>
        <end position="353"/>
    </location>
</feature>
<dbReference type="InterPro" id="IPR017441">
    <property type="entry name" value="Protein_kinase_ATP_BS"/>
</dbReference>
<dbReference type="RefSeq" id="WP_141649039.1">
    <property type="nucleotide sequence ID" value="NZ_VIFM01000391.1"/>
</dbReference>
<evidence type="ECO:0000256" key="5">
    <source>
        <dbReference type="PROSITE-ProRule" id="PRU00339"/>
    </source>
</evidence>
<keyword evidence="1" id="KW-0808">Transferase</keyword>
<protein>
    <submittedName>
        <fullName evidence="9">Tetratricopeptide repeat protein</fullName>
    </submittedName>
</protein>
<evidence type="ECO:0000256" key="1">
    <source>
        <dbReference type="ARBA" id="ARBA00022679"/>
    </source>
</evidence>
<accession>A0A540WJB1</accession>
<comment type="caution">
    <text evidence="9">The sequence shown here is derived from an EMBL/GenBank/DDBJ whole genome shotgun (WGS) entry which is preliminary data.</text>
</comment>
<evidence type="ECO:0000256" key="3">
    <source>
        <dbReference type="ARBA" id="ARBA00022777"/>
    </source>
</evidence>
<dbReference type="Pfam" id="PF13424">
    <property type="entry name" value="TPR_12"/>
    <property type="match status" value="3"/>
</dbReference>
<dbReference type="SMART" id="SM00028">
    <property type="entry name" value="TPR"/>
    <property type="match status" value="8"/>
</dbReference>
<feature type="repeat" description="TPR" evidence="5">
    <location>
        <begin position="647"/>
        <end position="680"/>
    </location>
</feature>
<dbReference type="PROSITE" id="PS50005">
    <property type="entry name" value="TPR"/>
    <property type="match status" value="1"/>
</dbReference>
<dbReference type="SUPFAM" id="SSF56112">
    <property type="entry name" value="Protein kinase-like (PK-like)"/>
    <property type="match status" value="1"/>
</dbReference>
<dbReference type="PANTHER" id="PTHR43289:SF34">
    <property type="entry name" value="SERINE_THREONINE-PROTEIN KINASE YBDM-RELATED"/>
    <property type="match status" value="1"/>
</dbReference>
<reference evidence="9 10" key="1">
    <citation type="submission" date="2019-06" db="EMBL/GenBank/DDBJ databases">
        <authorList>
            <person name="Livingstone P."/>
            <person name="Whitworth D."/>
        </authorList>
    </citation>
    <scope>NUCLEOTIDE SEQUENCE [LARGE SCALE GENOMIC DNA]</scope>
    <source>
        <strain evidence="9 10">AM401</strain>
    </source>
</reference>
<dbReference type="InterPro" id="IPR019734">
    <property type="entry name" value="TPR_rpt"/>
</dbReference>
<evidence type="ECO:0000313" key="10">
    <source>
        <dbReference type="Proteomes" id="UP000315369"/>
    </source>
</evidence>
<dbReference type="Gene3D" id="1.25.40.10">
    <property type="entry name" value="Tetratricopeptide repeat domain"/>
    <property type="match status" value="2"/>
</dbReference>
<keyword evidence="3" id="KW-0418">Kinase</keyword>
<feature type="region of interest" description="Disordered" evidence="7">
    <location>
        <begin position="51"/>
        <end position="77"/>
    </location>
</feature>
<dbReference type="PANTHER" id="PTHR43289">
    <property type="entry name" value="MITOGEN-ACTIVATED PROTEIN KINASE KINASE KINASE 20-RELATED"/>
    <property type="match status" value="1"/>
</dbReference>
<gene>
    <name evidence="9" type="ORF">FJV41_46385</name>
</gene>
<dbReference type="OrthoDB" id="9801841at2"/>
<evidence type="ECO:0000256" key="7">
    <source>
        <dbReference type="SAM" id="MobiDB-lite"/>
    </source>
</evidence>
<sequence>MDCPDENTLLAYCERALEPSQAQAVEAHVDRCSACLALVGEAARGAARTTLMDASGEKPGTDKPATAPSSSPGRGTQLGRYVVLDRVGAGGMGVVLSAYDPRLDRRVALKLVRALDGDGARELEQRLLREAQAVARLSHPHVITVFDVGTVDGRLFMAMEFVEGPTLRQWLKASPRSWREVLHLFKQAGQGLAAAHAAQLIHRDFKPDNVLVDGQGRARVTDFGLARLQDTTPALPTPPRANVPDDDAAPLTRTGSLVGTPAYMPPEQWSGEPMDARGDQFSFCVALYEALFRIRPFARGQPPDFEHLQAPAHDTDVPAWVRRVVLRGLGIKPADRYASMTALLEDLGKDPARRRARLLATGCAVAGVSALALLPWLRAEPAPCTGAAARLAPVWSAPREARVRAAMLATGASLAGSTMDAVSRHLSDYARAWEAGYTETCEATHVRHEQPENVLALRMACLESRRQSLDVLADTLERADSALVQKAAEASLRLPSVSDCSRVESILSLAPEPQDPAVRARMEQARLRLSRAQVLLETGRYAQGKTEVTAALEEARALGYRPLEAEVLHVAGWLEHRLARNEEAERAWTEAMRAALAGRHDVLALRASTDLVFVIGYELEDMKRGLEHAAQARALMERVGSADESAARLENNLGLVYFGEGQLPQSLEHYQRALALRERTLGPEHLDTAKVLTNLALVRTRQGSPLDAVSLYERALAIQRRELGAGHPLVANTLILLGDARRWVEGPEAAVAFYEQALALREATLGETHLDTIRLHNDLGRLHEQLERFDSARVHHEKALALTAHAFGEEHAEYAQSLLALAALENRQGHFAAALKGYDRTLALQARLLGAKDSSTLRTREERAAVLRKAGRPREALAELEEVLARKEADGGPRQPRLVTSLVELARTWLELKQPERARVAAQRALDIIQPLGWSPTRRAELQFTLAQALWDAKSSRGQALALVDEALAAFTSAGKAKQAQAREVALWKQTHSRP</sequence>
<evidence type="ECO:0000256" key="2">
    <source>
        <dbReference type="ARBA" id="ARBA00022741"/>
    </source>
</evidence>
<evidence type="ECO:0000256" key="4">
    <source>
        <dbReference type="ARBA" id="ARBA00022840"/>
    </source>
</evidence>
<evidence type="ECO:0000256" key="6">
    <source>
        <dbReference type="PROSITE-ProRule" id="PRU10141"/>
    </source>
</evidence>